<keyword evidence="2" id="KW-0378">Hydrolase</keyword>
<evidence type="ECO:0000256" key="1">
    <source>
        <dbReference type="ARBA" id="ARBA00022741"/>
    </source>
</evidence>
<dbReference type="AlphaFoldDB" id="A0AA35TSZ0"/>
<dbReference type="GO" id="GO:0005524">
    <property type="term" value="F:ATP binding"/>
    <property type="evidence" value="ECO:0007669"/>
    <property type="project" value="UniProtKB-KW"/>
</dbReference>
<dbReference type="SMART" id="SM00796">
    <property type="entry name" value="AHS1"/>
    <property type="match status" value="1"/>
</dbReference>
<evidence type="ECO:0000259" key="4">
    <source>
        <dbReference type="SMART" id="SM00796"/>
    </source>
</evidence>
<dbReference type="InterPro" id="IPR029000">
    <property type="entry name" value="Cyclophilin-like_dom_sf"/>
</dbReference>
<dbReference type="EMBL" id="CASHTH010004130">
    <property type="protein sequence ID" value="CAI8053908.1"/>
    <property type="molecule type" value="Genomic_DNA"/>
</dbReference>
<gene>
    <name evidence="5" type="ORF">GBAR_LOCUS29460</name>
</gene>
<dbReference type="Proteomes" id="UP001174909">
    <property type="component" value="Unassembled WGS sequence"/>
</dbReference>
<dbReference type="InterPro" id="IPR010016">
    <property type="entry name" value="PxpB"/>
</dbReference>
<proteinExistence type="predicted"/>
<reference evidence="5" key="1">
    <citation type="submission" date="2023-03" db="EMBL/GenBank/DDBJ databases">
        <authorList>
            <person name="Steffen K."/>
            <person name="Cardenas P."/>
        </authorList>
    </citation>
    <scope>NUCLEOTIDE SEQUENCE</scope>
</reference>
<dbReference type="SUPFAM" id="SSF160467">
    <property type="entry name" value="PH0987 N-terminal domain-like"/>
    <property type="match status" value="1"/>
</dbReference>
<keyword evidence="6" id="KW-1185">Reference proteome</keyword>
<evidence type="ECO:0000256" key="2">
    <source>
        <dbReference type="ARBA" id="ARBA00022801"/>
    </source>
</evidence>
<dbReference type="Gene3D" id="2.40.100.10">
    <property type="entry name" value="Cyclophilin-like"/>
    <property type="match status" value="1"/>
</dbReference>
<evidence type="ECO:0000313" key="6">
    <source>
        <dbReference type="Proteomes" id="UP001174909"/>
    </source>
</evidence>
<accession>A0AA35TSZ0</accession>
<sequence>MAIVVELGDAISPQINRKVRSLTDALEQGGIPGVFDFLPTYRSVLVYYDPLQISSSDVQEGIERLLEITEEADTGERHIVHLPTLYGGEMGADIEFVAQHTGINEQELIRIHSGTDYLVYMMGFSPGFAYLGGLDERLATPRLQSPRTEIPAGAVGIAETQTGVYPMASPGGWQLIGRTPLKLFDPTRERPVLLSAGDYVRFVPLASRDEYDAILQQVESGEYQATEEYLK</sequence>
<keyword evidence="1" id="KW-0547">Nucleotide-binding</keyword>
<dbReference type="GO" id="GO:0016787">
    <property type="term" value="F:hydrolase activity"/>
    <property type="evidence" value="ECO:0007669"/>
    <property type="project" value="UniProtKB-KW"/>
</dbReference>
<keyword evidence="3" id="KW-0067">ATP-binding</keyword>
<dbReference type="PANTHER" id="PTHR34698:SF2">
    <property type="entry name" value="5-OXOPROLINASE SUBUNIT B"/>
    <property type="match status" value="1"/>
</dbReference>
<feature type="domain" description="Carboxyltransferase" evidence="4">
    <location>
        <begin position="2"/>
        <end position="194"/>
    </location>
</feature>
<dbReference type="SUPFAM" id="SSF50891">
    <property type="entry name" value="Cyclophilin-like"/>
    <property type="match status" value="1"/>
</dbReference>
<comment type="caution">
    <text evidence="5">The sequence shown here is derived from an EMBL/GenBank/DDBJ whole genome shotgun (WGS) entry which is preliminary data.</text>
</comment>
<protein>
    <submittedName>
        <fullName evidence="5">5-oxoprolinase subunit B</fullName>
    </submittedName>
</protein>
<name>A0AA35TSZ0_GEOBA</name>
<organism evidence="5 6">
    <name type="scientific">Geodia barretti</name>
    <name type="common">Barrett's horny sponge</name>
    <dbReference type="NCBI Taxonomy" id="519541"/>
    <lineage>
        <taxon>Eukaryota</taxon>
        <taxon>Metazoa</taxon>
        <taxon>Porifera</taxon>
        <taxon>Demospongiae</taxon>
        <taxon>Heteroscleromorpha</taxon>
        <taxon>Tetractinellida</taxon>
        <taxon>Astrophorina</taxon>
        <taxon>Geodiidae</taxon>
        <taxon>Geodia</taxon>
    </lineage>
</organism>
<evidence type="ECO:0000256" key="3">
    <source>
        <dbReference type="ARBA" id="ARBA00022840"/>
    </source>
</evidence>
<dbReference type="NCBIfam" id="TIGR00370">
    <property type="entry name" value="5-oxoprolinase subunit PxpB"/>
    <property type="match status" value="1"/>
</dbReference>
<dbReference type="InterPro" id="IPR003833">
    <property type="entry name" value="CT_C_D"/>
</dbReference>
<dbReference type="Pfam" id="PF02682">
    <property type="entry name" value="CT_C_D"/>
    <property type="match status" value="1"/>
</dbReference>
<dbReference type="Gene3D" id="3.30.1360.40">
    <property type="match status" value="1"/>
</dbReference>
<dbReference type="PANTHER" id="PTHR34698">
    <property type="entry name" value="5-OXOPROLINASE SUBUNIT B"/>
    <property type="match status" value="1"/>
</dbReference>
<evidence type="ECO:0000313" key="5">
    <source>
        <dbReference type="EMBL" id="CAI8053908.1"/>
    </source>
</evidence>